<dbReference type="Proteomes" id="UP000242474">
    <property type="component" value="Unassembled WGS sequence"/>
</dbReference>
<dbReference type="STRING" id="763665.A0A2G5BGT1"/>
<dbReference type="InterPro" id="IPR032374">
    <property type="entry name" value="SGTA_dimer"/>
</dbReference>
<feature type="non-terminal residue" evidence="2">
    <location>
        <position position="74"/>
    </location>
</feature>
<dbReference type="Gene3D" id="1.20.5.420">
    <property type="entry name" value="Immunoglobulin FC, subunit C"/>
    <property type="match status" value="1"/>
</dbReference>
<sequence>MTSPVENRKRLAMGIVEYLDKAVTESLVSSDGAESLEIAKQCIADAFGLNLEDDAQVKELSLKPFSLDKVFDVY</sequence>
<protein>
    <recommendedName>
        <fullName evidence="1">SGTA homodimerisation domain-containing protein</fullName>
    </recommendedName>
</protein>
<dbReference type="Pfam" id="PF16546">
    <property type="entry name" value="SGTA_dimer"/>
    <property type="match status" value="1"/>
</dbReference>
<dbReference type="EMBL" id="KZ303491">
    <property type="protein sequence ID" value="PIA18201.1"/>
    <property type="molecule type" value="Genomic_DNA"/>
</dbReference>
<organism evidence="2 3">
    <name type="scientific">Coemansia reversa (strain ATCC 12441 / NRRL 1564)</name>
    <dbReference type="NCBI Taxonomy" id="763665"/>
    <lineage>
        <taxon>Eukaryota</taxon>
        <taxon>Fungi</taxon>
        <taxon>Fungi incertae sedis</taxon>
        <taxon>Zoopagomycota</taxon>
        <taxon>Kickxellomycotina</taxon>
        <taxon>Kickxellomycetes</taxon>
        <taxon>Kickxellales</taxon>
        <taxon>Kickxellaceae</taxon>
        <taxon>Coemansia</taxon>
    </lineage>
</organism>
<name>A0A2G5BGT1_COERN</name>
<evidence type="ECO:0000313" key="3">
    <source>
        <dbReference type="Proteomes" id="UP000242474"/>
    </source>
</evidence>
<feature type="domain" description="SGTA homodimerisation" evidence="1">
    <location>
        <begin position="7"/>
        <end position="72"/>
    </location>
</feature>
<evidence type="ECO:0000313" key="2">
    <source>
        <dbReference type="EMBL" id="PIA18201.1"/>
    </source>
</evidence>
<accession>A0A2G5BGT1</accession>
<reference evidence="2 3" key="1">
    <citation type="journal article" date="2015" name="Genome Biol. Evol.">
        <title>Phylogenomic analyses indicate that early fungi evolved digesting cell walls of algal ancestors of land plants.</title>
        <authorList>
            <person name="Chang Y."/>
            <person name="Wang S."/>
            <person name="Sekimoto S."/>
            <person name="Aerts A.L."/>
            <person name="Choi C."/>
            <person name="Clum A."/>
            <person name="LaButti K.M."/>
            <person name="Lindquist E.A."/>
            <person name="Yee Ngan C."/>
            <person name="Ohm R.A."/>
            <person name="Salamov A.A."/>
            <person name="Grigoriev I.V."/>
            <person name="Spatafora J.W."/>
            <person name="Berbee M.L."/>
        </authorList>
    </citation>
    <scope>NUCLEOTIDE SEQUENCE [LARGE SCALE GENOMIC DNA]</scope>
    <source>
        <strain evidence="2 3">NRRL 1564</strain>
    </source>
</reference>
<dbReference type="AlphaFoldDB" id="A0A2G5BGT1"/>
<keyword evidence="3" id="KW-1185">Reference proteome</keyword>
<proteinExistence type="predicted"/>
<evidence type="ECO:0000259" key="1">
    <source>
        <dbReference type="Pfam" id="PF16546"/>
    </source>
</evidence>
<gene>
    <name evidence="2" type="ORF">COEREDRAFT_39736</name>
</gene>
<dbReference type="OrthoDB" id="2335338at2759"/>